<accession>A9D2I7</accession>
<proteinExistence type="predicted"/>
<comment type="caution">
    <text evidence="2">The sequence shown here is derived from an EMBL/GenBank/DDBJ whole genome shotgun (WGS) entry which is preliminary data.</text>
</comment>
<dbReference type="GO" id="GO:0004022">
    <property type="term" value="F:alcohol dehydrogenase (NAD+) activity"/>
    <property type="evidence" value="ECO:0007669"/>
    <property type="project" value="UniProtKB-EC"/>
</dbReference>
<dbReference type="Proteomes" id="UP000004291">
    <property type="component" value="Chromosome"/>
</dbReference>
<dbReference type="InterPro" id="IPR013149">
    <property type="entry name" value="ADH-like_C"/>
</dbReference>
<dbReference type="InterPro" id="IPR051397">
    <property type="entry name" value="Zn-ADH-like_protein"/>
</dbReference>
<organism evidence="2 3">
    <name type="scientific">Hoeflea phototrophica (strain DSM 17068 / NCIMB 14078 / DFL-43)</name>
    <dbReference type="NCBI Taxonomy" id="411684"/>
    <lineage>
        <taxon>Bacteria</taxon>
        <taxon>Pseudomonadati</taxon>
        <taxon>Pseudomonadota</taxon>
        <taxon>Alphaproteobacteria</taxon>
        <taxon>Hyphomicrobiales</taxon>
        <taxon>Rhizobiaceae</taxon>
        <taxon>Hoeflea</taxon>
    </lineage>
</organism>
<reference evidence="2 3" key="1">
    <citation type="submission" date="2007-10" db="EMBL/GenBank/DDBJ databases">
        <authorList>
            <person name="Wagner-Dobler I."/>
            <person name="Ferriera S."/>
            <person name="Johnson J."/>
            <person name="Kravitz S."/>
            <person name="Beeson K."/>
            <person name="Sutton G."/>
            <person name="Rogers Y.-H."/>
            <person name="Friedman R."/>
            <person name="Frazier M."/>
            <person name="Venter J.C."/>
        </authorList>
    </citation>
    <scope>NUCLEOTIDE SEQUENCE [LARGE SCALE GENOMIC DNA]</scope>
    <source>
        <strain evidence="2 3">DFL-43</strain>
    </source>
</reference>
<sequence length="355" mass="36915">MNLPSLMSAVELTAHGGPEVLRCREDVATPVPRDGEVLVRVMAAGVNNTDINTRLGWYAKEAKGATSEGDVHADGAFAGALDFPRIQGAEFCGRIVAIGAGVSGWSIGQRVVCPTNQSEATDAAPTAYVALGSDYDGAFAQFCRVPARHLYDVTESQLSDTEIAAMPCAFGTAENLLTRAQVGEGDRVLVTGASGGVGLAAVQLAKLRGAVVTGQCAASKADAVREAGAAHILVRDETAAPKSLDVVIDVVGGPALGGFLEALLPAGRYAVSGAIAGPVVEADLRTIYLNDLTIFGCTYQPPSVFQHLVDLINKGLIRPLVSATYPLFEIARAQADFLSKRYPGKLVLIPPESNA</sequence>
<dbReference type="EMBL" id="ABIA03000004">
    <property type="protein sequence ID" value="EDQ34214.1"/>
    <property type="molecule type" value="Genomic_DNA"/>
</dbReference>
<reference evidence="2 3" key="2">
    <citation type="submission" date="2012-06" db="EMBL/GenBank/DDBJ databases">
        <authorList>
            <person name="Fiebig A."/>
        </authorList>
    </citation>
    <scope>NUCLEOTIDE SEQUENCE [LARGE SCALE GENOMIC DNA]</scope>
    <source>
        <strain evidence="2 3">DFL-43</strain>
    </source>
</reference>
<dbReference type="EC" id="1.1.1.1" evidence="2"/>
<dbReference type="CDD" id="cd08274">
    <property type="entry name" value="MDR9"/>
    <property type="match status" value="1"/>
</dbReference>
<dbReference type="Pfam" id="PF08240">
    <property type="entry name" value="ADH_N"/>
    <property type="match status" value="1"/>
</dbReference>
<dbReference type="AlphaFoldDB" id="A9D2I7"/>
<dbReference type="InterPro" id="IPR020843">
    <property type="entry name" value="ER"/>
</dbReference>
<gene>
    <name evidence="2" type="ORF">HPDFL43_14492</name>
</gene>
<feature type="domain" description="Enoyl reductase (ER)" evidence="1">
    <location>
        <begin position="16"/>
        <end position="348"/>
    </location>
</feature>
<dbReference type="Pfam" id="PF00107">
    <property type="entry name" value="ADH_zinc_N"/>
    <property type="match status" value="1"/>
</dbReference>
<dbReference type="PANTHER" id="PTHR43677:SF4">
    <property type="entry name" value="QUINONE OXIDOREDUCTASE-LIKE PROTEIN 2"/>
    <property type="match status" value="1"/>
</dbReference>
<keyword evidence="2" id="KW-0560">Oxidoreductase</keyword>
<dbReference type="HOGENOM" id="CLU_026673_3_4_5"/>
<dbReference type="PROSITE" id="PS01162">
    <property type="entry name" value="QOR_ZETA_CRYSTAL"/>
    <property type="match status" value="1"/>
</dbReference>
<evidence type="ECO:0000313" key="2">
    <source>
        <dbReference type="EMBL" id="EDQ34214.1"/>
    </source>
</evidence>
<dbReference type="SUPFAM" id="SSF51735">
    <property type="entry name" value="NAD(P)-binding Rossmann-fold domains"/>
    <property type="match status" value="1"/>
</dbReference>
<dbReference type="PANTHER" id="PTHR43677">
    <property type="entry name" value="SHORT-CHAIN DEHYDROGENASE/REDUCTASE"/>
    <property type="match status" value="1"/>
</dbReference>
<dbReference type="InterPro" id="IPR036291">
    <property type="entry name" value="NAD(P)-bd_dom_sf"/>
</dbReference>
<dbReference type="GO" id="GO:0008270">
    <property type="term" value="F:zinc ion binding"/>
    <property type="evidence" value="ECO:0007669"/>
    <property type="project" value="InterPro"/>
</dbReference>
<dbReference type="Gene3D" id="3.90.180.10">
    <property type="entry name" value="Medium-chain alcohol dehydrogenases, catalytic domain"/>
    <property type="match status" value="1"/>
</dbReference>
<dbReference type="eggNOG" id="COG0604">
    <property type="taxonomic scope" value="Bacteria"/>
</dbReference>
<name>A9D2I7_HOEPD</name>
<dbReference type="SMART" id="SM00829">
    <property type="entry name" value="PKS_ER"/>
    <property type="match status" value="1"/>
</dbReference>
<dbReference type="STRING" id="411684.HPDFL43_14492"/>
<evidence type="ECO:0000313" key="3">
    <source>
        <dbReference type="Proteomes" id="UP000004291"/>
    </source>
</evidence>
<dbReference type="InterPro" id="IPR013154">
    <property type="entry name" value="ADH-like_N"/>
</dbReference>
<dbReference type="SUPFAM" id="SSF50129">
    <property type="entry name" value="GroES-like"/>
    <property type="match status" value="1"/>
</dbReference>
<dbReference type="InterPro" id="IPR011032">
    <property type="entry name" value="GroES-like_sf"/>
</dbReference>
<dbReference type="InterPro" id="IPR002364">
    <property type="entry name" value="Quin_OxRdtase/zeta-crystal_CS"/>
</dbReference>
<evidence type="ECO:0000259" key="1">
    <source>
        <dbReference type="SMART" id="SM00829"/>
    </source>
</evidence>
<keyword evidence="3" id="KW-1185">Reference proteome</keyword>
<protein>
    <submittedName>
        <fullName evidence="2">NADPH:quinone reductase</fullName>
        <ecNumber evidence="2">1.1.1.1</ecNumber>
    </submittedName>
</protein>
<dbReference type="Gene3D" id="3.40.50.720">
    <property type="entry name" value="NAD(P)-binding Rossmann-like Domain"/>
    <property type="match status" value="1"/>
</dbReference>